<proteinExistence type="predicted"/>
<organism evidence="2">
    <name type="scientific">Anopheles darlingi</name>
    <name type="common">Mosquito</name>
    <dbReference type="NCBI Taxonomy" id="43151"/>
    <lineage>
        <taxon>Eukaryota</taxon>
        <taxon>Metazoa</taxon>
        <taxon>Ecdysozoa</taxon>
        <taxon>Arthropoda</taxon>
        <taxon>Hexapoda</taxon>
        <taxon>Insecta</taxon>
        <taxon>Pterygota</taxon>
        <taxon>Neoptera</taxon>
        <taxon>Endopterygota</taxon>
        <taxon>Diptera</taxon>
        <taxon>Nematocera</taxon>
        <taxon>Culicoidea</taxon>
        <taxon>Culicidae</taxon>
        <taxon>Anophelinae</taxon>
        <taxon>Anopheles</taxon>
    </lineage>
</organism>
<feature type="signal peptide" evidence="1">
    <location>
        <begin position="1"/>
        <end position="21"/>
    </location>
</feature>
<keyword evidence="1" id="KW-0732">Signal</keyword>
<accession>A0A2M4DAI8</accession>
<reference evidence="2" key="1">
    <citation type="submission" date="2018-01" db="EMBL/GenBank/DDBJ databases">
        <title>An insight into the sialome of Amazonian anophelines.</title>
        <authorList>
            <person name="Ribeiro J.M."/>
            <person name="Scarpassa V."/>
            <person name="Calvo E."/>
        </authorList>
    </citation>
    <scope>NUCLEOTIDE SEQUENCE</scope>
</reference>
<name>A0A2M4DAI8_ANODA</name>
<sequence length="66" mass="7157">MGSVAIVAFIVFHSFVRLRNCVPAAGDTIASPTPLNTSRRRSIINKCILFLNRVLSQAPIALLCCV</sequence>
<evidence type="ECO:0000256" key="1">
    <source>
        <dbReference type="SAM" id="SignalP"/>
    </source>
</evidence>
<protein>
    <submittedName>
        <fullName evidence="2">Putative secreted protein</fullName>
    </submittedName>
</protein>
<dbReference type="EMBL" id="GGFL01010387">
    <property type="protein sequence ID" value="MBW74565.1"/>
    <property type="molecule type" value="Transcribed_RNA"/>
</dbReference>
<evidence type="ECO:0000313" key="2">
    <source>
        <dbReference type="EMBL" id="MBW74565.1"/>
    </source>
</evidence>
<dbReference type="AlphaFoldDB" id="A0A2M4DAI8"/>
<feature type="chain" id="PRO_5014805167" evidence="1">
    <location>
        <begin position="22"/>
        <end position="66"/>
    </location>
</feature>